<evidence type="ECO:0000256" key="5">
    <source>
        <dbReference type="ARBA" id="ARBA00023136"/>
    </source>
</evidence>
<keyword evidence="4 6" id="KW-1133">Transmembrane helix</keyword>
<feature type="transmembrane region" description="Helical" evidence="6">
    <location>
        <begin position="6"/>
        <end position="23"/>
    </location>
</feature>
<dbReference type="FunCoup" id="A0A6J2Y223">
    <property type="interactions" value="638"/>
</dbReference>
<feature type="transmembrane region" description="Helical" evidence="6">
    <location>
        <begin position="81"/>
        <end position="102"/>
    </location>
</feature>
<evidence type="ECO:0000256" key="3">
    <source>
        <dbReference type="ARBA" id="ARBA00022692"/>
    </source>
</evidence>
<evidence type="ECO:0000256" key="1">
    <source>
        <dbReference type="ARBA" id="ARBA00004370"/>
    </source>
</evidence>
<dbReference type="RefSeq" id="XP_030757060.1">
    <property type="nucleotide sequence ID" value="XM_030901200.1"/>
</dbReference>
<keyword evidence="3 6" id="KW-0812">Transmembrane</keyword>
<dbReference type="InParanoid" id="A0A6J2Y223"/>
<dbReference type="InterPro" id="IPR005349">
    <property type="entry name" value="TMEM14"/>
</dbReference>
<evidence type="ECO:0000313" key="8">
    <source>
        <dbReference type="RefSeq" id="XP_030757060.1"/>
    </source>
</evidence>
<dbReference type="Pfam" id="PF03647">
    <property type="entry name" value="Tmemb_14"/>
    <property type="match status" value="1"/>
</dbReference>
<organism evidence="7 8">
    <name type="scientific">Sitophilus oryzae</name>
    <name type="common">Rice weevil</name>
    <name type="synonym">Curculio oryzae</name>
    <dbReference type="NCBI Taxonomy" id="7048"/>
    <lineage>
        <taxon>Eukaryota</taxon>
        <taxon>Metazoa</taxon>
        <taxon>Ecdysozoa</taxon>
        <taxon>Arthropoda</taxon>
        <taxon>Hexapoda</taxon>
        <taxon>Insecta</taxon>
        <taxon>Pterygota</taxon>
        <taxon>Neoptera</taxon>
        <taxon>Endopterygota</taxon>
        <taxon>Coleoptera</taxon>
        <taxon>Polyphaga</taxon>
        <taxon>Cucujiformia</taxon>
        <taxon>Curculionidae</taxon>
        <taxon>Dryophthorinae</taxon>
        <taxon>Sitophilus</taxon>
    </lineage>
</organism>
<reference evidence="8" key="1">
    <citation type="submission" date="2025-08" db="UniProtKB">
        <authorList>
            <consortium name="RefSeq"/>
        </authorList>
    </citation>
    <scope>IDENTIFICATION</scope>
    <source>
        <tissue evidence="8">Gonads</tissue>
    </source>
</reference>
<comment type="subcellular location">
    <subcellularLocation>
        <location evidence="1">Membrane</location>
    </subcellularLocation>
</comment>
<dbReference type="AlphaFoldDB" id="A0A6J2Y223"/>
<dbReference type="KEGG" id="soy:115882933"/>
<comment type="similarity">
    <text evidence="2">Belongs to the TMEM14 family.</text>
</comment>
<evidence type="ECO:0000256" key="6">
    <source>
        <dbReference type="SAM" id="Phobius"/>
    </source>
</evidence>
<dbReference type="PANTHER" id="PTHR12668:SF43">
    <property type="entry name" value="TRANSMEMBRANE PROTEIN 14 HOMOLOG"/>
    <property type="match status" value="1"/>
</dbReference>
<sequence length="108" mass="10980">MTVDIFGYIYASAVAAGGIAGYAKAGSIPSLAAGLVFGSTLAFGAYQLSQDSSNYALQLGASSVLGGLMGYRFYNSRKIMPAGVVALLSVLNIGRLGLHALGNPHGHN</sequence>
<dbReference type="PANTHER" id="PTHR12668">
    <property type="entry name" value="TRANSMEMBRANE PROTEIN 14, 15"/>
    <property type="match status" value="1"/>
</dbReference>
<dbReference type="GO" id="GO:0070453">
    <property type="term" value="P:regulation of heme biosynthetic process"/>
    <property type="evidence" value="ECO:0007669"/>
    <property type="project" value="TreeGrafter"/>
</dbReference>
<protein>
    <submittedName>
        <fullName evidence="8">Transmembrane protein 14C</fullName>
    </submittedName>
</protein>
<keyword evidence="5 6" id="KW-0472">Membrane</keyword>
<evidence type="ECO:0000313" key="7">
    <source>
        <dbReference type="Proteomes" id="UP000504635"/>
    </source>
</evidence>
<gene>
    <name evidence="8" type="primary">LOC115882933</name>
</gene>
<accession>A0A6J2Y223</accession>
<dbReference type="InterPro" id="IPR044890">
    <property type="entry name" value="TMEM14_sf"/>
</dbReference>
<keyword evidence="7" id="KW-1185">Reference proteome</keyword>
<dbReference type="Proteomes" id="UP000504635">
    <property type="component" value="Unplaced"/>
</dbReference>
<dbReference type="OrthoDB" id="5620at2759"/>
<dbReference type="GeneID" id="115882933"/>
<evidence type="ECO:0000256" key="2">
    <source>
        <dbReference type="ARBA" id="ARBA00007590"/>
    </source>
</evidence>
<name>A0A6J2Y223_SITOR</name>
<proteinExistence type="inferred from homology"/>
<dbReference type="Gene3D" id="1.10.10.1740">
    <property type="entry name" value="Transmembrane protein 14-like"/>
    <property type="match status" value="1"/>
</dbReference>
<evidence type="ECO:0000256" key="4">
    <source>
        <dbReference type="ARBA" id="ARBA00022989"/>
    </source>
</evidence>
<feature type="transmembrane region" description="Helical" evidence="6">
    <location>
        <begin position="30"/>
        <end position="49"/>
    </location>
</feature>
<dbReference type="GO" id="GO:0031966">
    <property type="term" value="C:mitochondrial membrane"/>
    <property type="evidence" value="ECO:0007669"/>
    <property type="project" value="TreeGrafter"/>
</dbReference>